<reference evidence="10" key="1">
    <citation type="submission" date="2017-04" db="EMBL/GenBank/DDBJ databases">
        <authorList>
            <person name="Varghese N."/>
            <person name="Submissions S."/>
        </authorList>
    </citation>
    <scope>NUCLEOTIDE SEQUENCE [LARGE SCALE GENOMIC DNA]</scope>
    <source>
        <strain evidence="10">UI2</strain>
    </source>
</reference>
<evidence type="ECO:0000256" key="3">
    <source>
        <dbReference type="ARBA" id="ARBA00023125"/>
    </source>
</evidence>
<dbReference type="PANTHER" id="PTHR30461">
    <property type="entry name" value="DNA-INVERTASE FROM LAMBDOID PROPHAGE"/>
    <property type="match status" value="1"/>
</dbReference>
<accession>A0A1Y6FX52</accession>
<evidence type="ECO:0000256" key="1">
    <source>
        <dbReference type="ARBA" id="ARBA00009913"/>
    </source>
</evidence>
<dbReference type="GO" id="GO:0003677">
    <property type="term" value="F:DNA binding"/>
    <property type="evidence" value="ECO:0007669"/>
    <property type="project" value="UniProtKB-KW"/>
</dbReference>
<dbReference type="PANTHER" id="PTHR30461:SF26">
    <property type="entry name" value="RESOLVASE HOMOLOG YNEB"/>
    <property type="match status" value="1"/>
</dbReference>
<dbReference type="PROSITE" id="PS00397">
    <property type="entry name" value="RECOMBINASES_1"/>
    <property type="match status" value="1"/>
</dbReference>
<dbReference type="SUPFAM" id="SSF46689">
    <property type="entry name" value="Homeodomain-like"/>
    <property type="match status" value="1"/>
</dbReference>
<dbReference type="GO" id="GO:0000150">
    <property type="term" value="F:DNA strand exchange activity"/>
    <property type="evidence" value="ECO:0007669"/>
    <property type="project" value="InterPro"/>
</dbReference>
<keyword evidence="3" id="KW-0238">DNA-binding</keyword>
<dbReference type="AlphaFoldDB" id="A0A1Y6FX52"/>
<dbReference type="Pfam" id="PF00239">
    <property type="entry name" value="Resolvase"/>
    <property type="match status" value="1"/>
</dbReference>
<evidence type="ECO:0000256" key="5">
    <source>
        <dbReference type="PIRSR" id="PIRSR606118-50"/>
    </source>
</evidence>
<keyword evidence="2" id="KW-0229">DNA integration</keyword>
<dbReference type="SMART" id="SM00857">
    <property type="entry name" value="Resolvase"/>
    <property type="match status" value="1"/>
</dbReference>
<dbReference type="EMBL" id="FXWL01000005">
    <property type="protein sequence ID" value="SMQ79460.1"/>
    <property type="molecule type" value="Genomic_DNA"/>
</dbReference>
<protein>
    <submittedName>
        <fullName evidence="9">Site-specific DNA recombinase</fullName>
    </submittedName>
</protein>
<dbReference type="Gene3D" id="3.40.50.1390">
    <property type="entry name" value="Resolvase, N-terminal catalytic domain"/>
    <property type="match status" value="1"/>
</dbReference>
<name>A0A1Y6FX52_9SPHN</name>
<dbReference type="InterPro" id="IPR009057">
    <property type="entry name" value="Homeodomain-like_sf"/>
</dbReference>
<dbReference type="PROSITE" id="PS00398">
    <property type="entry name" value="RECOMBINASES_2"/>
    <property type="match status" value="1"/>
</dbReference>
<evidence type="ECO:0000256" key="6">
    <source>
        <dbReference type="PROSITE-ProRule" id="PRU10137"/>
    </source>
</evidence>
<dbReference type="InterPro" id="IPR036162">
    <property type="entry name" value="Resolvase-like_N_sf"/>
</dbReference>
<feature type="active site" description="O-(5'-phospho-DNA)-serine intermediate" evidence="5 6">
    <location>
        <position position="10"/>
    </location>
</feature>
<evidence type="ECO:0000256" key="4">
    <source>
        <dbReference type="ARBA" id="ARBA00023172"/>
    </source>
</evidence>
<evidence type="ECO:0000313" key="10">
    <source>
        <dbReference type="Proteomes" id="UP000194469"/>
    </source>
</evidence>
<dbReference type="PROSITE" id="PS51736">
    <property type="entry name" value="RECOMBINASES_3"/>
    <property type="match status" value="1"/>
</dbReference>
<dbReference type="InterPro" id="IPR050639">
    <property type="entry name" value="SSR_resolvase"/>
</dbReference>
<comment type="similarity">
    <text evidence="1">Belongs to the site-specific recombinase resolvase family.</text>
</comment>
<dbReference type="Pfam" id="PF02796">
    <property type="entry name" value="HTH_7"/>
    <property type="match status" value="1"/>
</dbReference>
<evidence type="ECO:0000259" key="8">
    <source>
        <dbReference type="PROSITE" id="PS51736"/>
    </source>
</evidence>
<dbReference type="InterPro" id="IPR006119">
    <property type="entry name" value="Resolv_N"/>
</dbReference>
<dbReference type="Gene3D" id="1.10.10.60">
    <property type="entry name" value="Homeodomain-like"/>
    <property type="match status" value="1"/>
</dbReference>
<dbReference type="InterPro" id="IPR006120">
    <property type="entry name" value="Resolvase_HTH_dom"/>
</dbReference>
<keyword evidence="10" id="KW-1185">Reference proteome</keyword>
<evidence type="ECO:0000256" key="2">
    <source>
        <dbReference type="ARBA" id="ARBA00022908"/>
    </source>
</evidence>
<dbReference type="CDD" id="cd03768">
    <property type="entry name" value="SR_ResInv"/>
    <property type="match status" value="1"/>
</dbReference>
<dbReference type="RefSeq" id="WP_021319154.1">
    <property type="nucleotide sequence ID" value="NZ_FXWL01000005.1"/>
</dbReference>
<dbReference type="SUPFAM" id="SSF53041">
    <property type="entry name" value="Resolvase-like"/>
    <property type="match status" value="1"/>
</dbReference>
<organism evidence="9 10">
    <name type="scientific">Sphingopyxis terrae subsp. ummariensis</name>
    <dbReference type="NCBI Taxonomy" id="429001"/>
    <lineage>
        <taxon>Bacteria</taxon>
        <taxon>Pseudomonadati</taxon>
        <taxon>Pseudomonadota</taxon>
        <taxon>Alphaproteobacteria</taxon>
        <taxon>Sphingomonadales</taxon>
        <taxon>Sphingomonadaceae</taxon>
        <taxon>Sphingopyxis</taxon>
    </lineage>
</organism>
<proteinExistence type="inferred from homology"/>
<dbReference type="Proteomes" id="UP000194469">
    <property type="component" value="Unassembled WGS sequence"/>
</dbReference>
<keyword evidence="4" id="KW-0233">DNA recombination</keyword>
<sequence length="211" mass="23464">MARIGYARVSTTDQDLDIQIGRLKNAGCEIIRSETGSGASRSGRTELETIMQFMHTGDELVVLRLDRLGRSTRDVLNLVHELDEKGASLRILEPEVTTAGDMGRMVITILGMVADMELKFIKDRQRAGIEAARAEGVYKGRKKNVDDDEIRRRLAAGASKARVARDLKVSRMTVYRALDIIPSQTKLPEKPPPPANAPSTRRSPWPCGPRW</sequence>
<dbReference type="CDD" id="cd00569">
    <property type="entry name" value="HTH_Hin_like"/>
    <property type="match status" value="1"/>
</dbReference>
<gene>
    <name evidence="9" type="ORF">SAMN06295984_3359</name>
</gene>
<dbReference type="GO" id="GO:0015074">
    <property type="term" value="P:DNA integration"/>
    <property type="evidence" value="ECO:0007669"/>
    <property type="project" value="UniProtKB-KW"/>
</dbReference>
<feature type="domain" description="Resolvase/invertase-type recombinase catalytic" evidence="8">
    <location>
        <begin position="2"/>
        <end position="136"/>
    </location>
</feature>
<feature type="region of interest" description="Disordered" evidence="7">
    <location>
        <begin position="182"/>
        <end position="211"/>
    </location>
</feature>
<dbReference type="GeneID" id="303003424"/>
<dbReference type="InterPro" id="IPR006118">
    <property type="entry name" value="Recombinase_CS"/>
</dbReference>
<evidence type="ECO:0000256" key="7">
    <source>
        <dbReference type="SAM" id="MobiDB-lite"/>
    </source>
</evidence>
<evidence type="ECO:0000313" key="9">
    <source>
        <dbReference type="EMBL" id="SMQ79460.1"/>
    </source>
</evidence>